<feature type="region of interest" description="Disordered" evidence="7">
    <location>
        <begin position="1"/>
        <end position="47"/>
    </location>
</feature>
<feature type="region of interest" description="Disordered" evidence="7">
    <location>
        <begin position="234"/>
        <end position="261"/>
    </location>
</feature>
<dbReference type="Proteomes" id="UP000472262">
    <property type="component" value="Unassembled WGS sequence"/>
</dbReference>
<dbReference type="AlphaFoldDB" id="A0A672KEN1"/>
<dbReference type="InterPro" id="IPR012313">
    <property type="entry name" value="Znf_FCS"/>
</dbReference>
<accession>A0A672KEN1</accession>
<reference evidence="9" key="2">
    <citation type="submission" date="2025-09" db="UniProtKB">
        <authorList>
            <consortium name="Ensembl"/>
        </authorList>
    </citation>
    <scope>IDENTIFICATION</scope>
</reference>
<evidence type="ECO:0000256" key="2">
    <source>
        <dbReference type="ARBA" id="ARBA00022723"/>
    </source>
</evidence>
<evidence type="ECO:0000256" key="4">
    <source>
        <dbReference type="ARBA" id="ARBA00022833"/>
    </source>
</evidence>
<gene>
    <name evidence="9" type="primary">LOC107557539</name>
</gene>
<comment type="subcellular location">
    <subcellularLocation>
        <location evidence="1">Nucleus</location>
    </subcellularLocation>
</comment>
<feature type="compositionally biased region" description="Polar residues" evidence="7">
    <location>
        <begin position="234"/>
        <end position="252"/>
    </location>
</feature>
<feature type="compositionally biased region" description="Pro residues" evidence="7">
    <location>
        <begin position="365"/>
        <end position="375"/>
    </location>
</feature>
<keyword evidence="5" id="KW-0539">Nucleus</keyword>
<protein>
    <submittedName>
        <fullName evidence="9">Polyhomeotic-like protein 3</fullName>
    </submittedName>
</protein>
<feature type="region of interest" description="Disordered" evidence="7">
    <location>
        <begin position="350"/>
        <end position="446"/>
    </location>
</feature>
<dbReference type="Pfam" id="PF21319">
    <property type="entry name" value="zf-FCS_1"/>
    <property type="match status" value="1"/>
</dbReference>
<reference evidence="9" key="1">
    <citation type="submission" date="2025-08" db="UniProtKB">
        <authorList>
            <consortium name="Ensembl"/>
        </authorList>
    </citation>
    <scope>IDENTIFICATION</scope>
</reference>
<dbReference type="GO" id="GO:0005634">
    <property type="term" value="C:nucleus"/>
    <property type="evidence" value="ECO:0007669"/>
    <property type="project" value="UniProtKB-SubCell"/>
</dbReference>
<dbReference type="GO" id="GO:0008270">
    <property type="term" value="F:zinc ion binding"/>
    <property type="evidence" value="ECO:0007669"/>
    <property type="project" value="UniProtKB-KW"/>
</dbReference>
<dbReference type="Gene3D" id="3.30.60.160">
    <property type="match status" value="1"/>
</dbReference>
<evidence type="ECO:0000256" key="6">
    <source>
        <dbReference type="PROSITE-ProRule" id="PRU00367"/>
    </source>
</evidence>
<evidence type="ECO:0000256" key="5">
    <source>
        <dbReference type="ARBA" id="ARBA00023242"/>
    </source>
</evidence>
<evidence type="ECO:0000313" key="9">
    <source>
        <dbReference type="Ensembl" id="ENSSGRP00000008118.1"/>
    </source>
</evidence>
<feature type="domain" description="FCS-type" evidence="8">
    <location>
        <begin position="491"/>
        <end position="518"/>
    </location>
</feature>
<keyword evidence="2" id="KW-0479">Metal-binding</keyword>
<proteinExistence type="predicted"/>
<sequence length="519" mass="56051">MEDDGCVTAALHTASSSTAPTTSATPVSSTPRSNTPTGTQPSGIPLGNITSDRQAVQVIQQTLHRPQSMTAQYLQQMYAAQQQHILLQTAALQQQHQQNLTATQILTTTEQLILTPAATVAAVQPDLTVVSSVSSQSASSQVRQVFFCQFMGHSQEMVPFSHTLVRHQLHCPSGQRVAPHQLIIQQSSTAQRQVQPIALHVMQHDSSPPPLALQSRTTPTTATVQSQHTEFLSVPSSANHPSNQSAVVSTSTAPPAVLPDPPPLHLGPVLEPVSQYSPLSSPPPLTMALPRLVQPQRLSLRSVQTVAVQSDHMLVSEEELPVAEAVVQLPFQNLPPPQTVAVDLKVQPATQTEDVEHACPQNRTPTPPPLSPPDEPQGSSDDATTQPENSDLDQPSLPSSRSVMRSPEDPTYANSSPPPLLSSAVRSTSRLPPASLPGNPEGRPSQAIVRPHILTHLIEGFVIREALEPFPVRHASLEMNLQTVENLPVVLKCEFCGKRGFARTFLRSKRFCSMTCVRR</sequence>
<keyword evidence="10" id="KW-1185">Reference proteome</keyword>
<evidence type="ECO:0000256" key="3">
    <source>
        <dbReference type="ARBA" id="ARBA00022771"/>
    </source>
</evidence>
<evidence type="ECO:0000256" key="7">
    <source>
        <dbReference type="SAM" id="MobiDB-lite"/>
    </source>
</evidence>
<dbReference type="InterPro" id="IPR038603">
    <property type="entry name" value="Znf_FCS_sf"/>
</dbReference>
<dbReference type="PROSITE" id="PS51024">
    <property type="entry name" value="ZF_FCS"/>
    <property type="match status" value="1"/>
</dbReference>
<keyword evidence="4" id="KW-0862">Zinc</keyword>
<keyword evidence="3 6" id="KW-0863">Zinc-finger</keyword>
<dbReference type="Ensembl" id="ENSSGRT00000008863.1">
    <property type="protein sequence ID" value="ENSSGRP00000008118.1"/>
    <property type="gene ID" value="ENSSGRG00000005529.1"/>
</dbReference>
<name>A0A672KEN1_SINGR</name>
<evidence type="ECO:0000256" key="1">
    <source>
        <dbReference type="ARBA" id="ARBA00004123"/>
    </source>
</evidence>
<organism evidence="9 10">
    <name type="scientific">Sinocyclocheilus grahami</name>
    <name type="common">Dianchi golden-line fish</name>
    <name type="synonym">Barbus grahami</name>
    <dbReference type="NCBI Taxonomy" id="75366"/>
    <lineage>
        <taxon>Eukaryota</taxon>
        <taxon>Metazoa</taxon>
        <taxon>Chordata</taxon>
        <taxon>Craniata</taxon>
        <taxon>Vertebrata</taxon>
        <taxon>Euteleostomi</taxon>
        <taxon>Actinopterygii</taxon>
        <taxon>Neopterygii</taxon>
        <taxon>Teleostei</taxon>
        <taxon>Ostariophysi</taxon>
        <taxon>Cypriniformes</taxon>
        <taxon>Cyprinidae</taxon>
        <taxon>Cyprininae</taxon>
        <taxon>Sinocyclocheilus</taxon>
    </lineage>
</organism>
<feature type="compositionally biased region" description="Low complexity" evidence="7">
    <location>
        <begin position="8"/>
        <end position="33"/>
    </location>
</feature>
<feature type="compositionally biased region" description="Polar residues" evidence="7">
    <location>
        <begin position="377"/>
        <end position="403"/>
    </location>
</feature>
<evidence type="ECO:0000313" key="10">
    <source>
        <dbReference type="Proteomes" id="UP000472262"/>
    </source>
</evidence>
<evidence type="ECO:0000259" key="8">
    <source>
        <dbReference type="PROSITE" id="PS51024"/>
    </source>
</evidence>
<feature type="compositionally biased region" description="Polar residues" evidence="7">
    <location>
        <begin position="34"/>
        <end position="47"/>
    </location>
</feature>